<reference evidence="1 2" key="1">
    <citation type="submission" date="2015-09" db="EMBL/GenBank/DDBJ databases">
        <title>Trachymyrmex cornetzi WGS genome.</title>
        <authorList>
            <person name="Nygaard S."/>
            <person name="Hu H."/>
            <person name="Boomsma J."/>
            <person name="Zhang G."/>
        </authorList>
    </citation>
    <scope>NUCLEOTIDE SEQUENCE [LARGE SCALE GENOMIC DNA]</scope>
    <source>
        <strain evidence="1">Tcor2-1</strain>
        <tissue evidence="1">Whole body</tissue>
    </source>
</reference>
<keyword evidence="2" id="KW-1185">Reference proteome</keyword>
<evidence type="ECO:0000313" key="2">
    <source>
        <dbReference type="Proteomes" id="UP000078492"/>
    </source>
</evidence>
<dbReference type="AlphaFoldDB" id="A0A151JBF0"/>
<feature type="non-terminal residue" evidence="1">
    <location>
        <position position="1"/>
    </location>
</feature>
<proteinExistence type="predicted"/>
<organism evidence="1 2">
    <name type="scientific">Trachymyrmex cornetzi</name>
    <dbReference type="NCBI Taxonomy" id="471704"/>
    <lineage>
        <taxon>Eukaryota</taxon>
        <taxon>Metazoa</taxon>
        <taxon>Ecdysozoa</taxon>
        <taxon>Arthropoda</taxon>
        <taxon>Hexapoda</taxon>
        <taxon>Insecta</taxon>
        <taxon>Pterygota</taxon>
        <taxon>Neoptera</taxon>
        <taxon>Endopterygota</taxon>
        <taxon>Hymenoptera</taxon>
        <taxon>Apocrita</taxon>
        <taxon>Aculeata</taxon>
        <taxon>Formicoidea</taxon>
        <taxon>Formicidae</taxon>
        <taxon>Myrmicinae</taxon>
        <taxon>Trachymyrmex</taxon>
    </lineage>
</organism>
<gene>
    <name evidence="1" type="ORF">ALC57_05147</name>
</gene>
<accession>A0A151JBF0</accession>
<dbReference type="EMBL" id="KQ979146">
    <property type="protein sequence ID" value="KYN22453.1"/>
    <property type="molecule type" value="Genomic_DNA"/>
</dbReference>
<evidence type="ECO:0000313" key="1">
    <source>
        <dbReference type="EMBL" id="KYN22453.1"/>
    </source>
</evidence>
<name>A0A151JBF0_9HYME</name>
<dbReference type="Proteomes" id="UP000078492">
    <property type="component" value="Unassembled WGS sequence"/>
</dbReference>
<protein>
    <submittedName>
        <fullName evidence="1">Uncharacterized protein</fullName>
    </submittedName>
</protein>
<sequence>SYRTDIFAFGDLTESESNDYDITRSNLPIQSTNLVISTISSFLELPMTITNPNNSYISVIEKIQIQIPGN</sequence>